<accession>A0ABZ2AAH6</accession>
<gene>
    <name evidence="2" type="ORF">OG442_28700</name>
</gene>
<evidence type="ECO:0000256" key="1">
    <source>
        <dbReference type="SAM" id="Phobius"/>
    </source>
</evidence>
<reference evidence="2" key="1">
    <citation type="submission" date="2022-10" db="EMBL/GenBank/DDBJ databases">
        <title>The complete genomes of actinobacterial strains from the NBC collection.</title>
        <authorList>
            <person name="Joergensen T.S."/>
            <person name="Alvarez Arevalo M."/>
            <person name="Sterndorff E.B."/>
            <person name="Faurdal D."/>
            <person name="Vuksanovic O."/>
            <person name="Mourched A.-S."/>
            <person name="Charusanti P."/>
            <person name="Shaw S."/>
            <person name="Blin K."/>
            <person name="Weber T."/>
        </authorList>
    </citation>
    <scope>NUCLEOTIDE SEQUENCE</scope>
    <source>
        <strain evidence="2">NBC_01432</strain>
    </source>
</reference>
<keyword evidence="1" id="KW-1133">Transmembrane helix</keyword>
<keyword evidence="3" id="KW-1185">Reference proteome</keyword>
<evidence type="ECO:0000313" key="3">
    <source>
        <dbReference type="Proteomes" id="UP001432209"/>
    </source>
</evidence>
<dbReference type="EMBL" id="CP109495">
    <property type="protein sequence ID" value="WUX55186.1"/>
    <property type="molecule type" value="Genomic_DNA"/>
</dbReference>
<dbReference type="RefSeq" id="WP_329078841.1">
    <property type="nucleotide sequence ID" value="NZ_CP108849.2"/>
</dbReference>
<dbReference type="GeneID" id="91341755"/>
<dbReference type="Proteomes" id="UP001432209">
    <property type="component" value="Chromosome"/>
</dbReference>
<protein>
    <submittedName>
        <fullName evidence="2">Uncharacterized protein</fullName>
    </submittedName>
</protein>
<name>A0ABZ2AAH6_STRNV</name>
<proteinExistence type="predicted"/>
<keyword evidence="1" id="KW-0812">Transmembrane</keyword>
<sequence length="54" mass="5384">MSAPTRALLVGTLAGLAAVAAVTMSAGAPPWLWPAWAALAGATLVVAVADKRRN</sequence>
<keyword evidence="1" id="KW-0472">Membrane</keyword>
<organism evidence="2 3">
    <name type="scientific">Streptomyces niveus</name>
    <name type="common">Streptomyces spheroides</name>
    <dbReference type="NCBI Taxonomy" id="193462"/>
    <lineage>
        <taxon>Bacteria</taxon>
        <taxon>Bacillati</taxon>
        <taxon>Actinomycetota</taxon>
        <taxon>Actinomycetes</taxon>
        <taxon>Kitasatosporales</taxon>
        <taxon>Streptomycetaceae</taxon>
        <taxon>Streptomyces</taxon>
    </lineage>
</organism>
<feature type="transmembrane region" description="Helical" evidence="1">
    <location>
        <begin position="31"/>
        <end position="49"/>
    </location>
</feature>
<evidence type="ECO:0000313" key="2">
    <source>
        <dbReference type="EMBL" id="WUX55186.1"/>
    </source>
</evidence>